<dbReference type="PANTHER" id="PTHR47326">
    <property type="entry name" value="TRANSPOSABLE ELEMENT TC3 TRANSPOSASE-LIKE PROTEIN"/>
    <property type="match status" value="1"/>
</dbReference>
<dbReference type="Proteomes" id="UP001231518">
    <property type="component" value="Chromosome 14"/>
</dbReference>
<keyword evidence="3" id="KW-1185">Reference proteome</keyword>
<evidence type="ECO:0000313" key="2">
    <source>
        <dbReference type="EMBL" id="KAJ8716482.1"/>
    </source>
</evidence>
<name>A0AAD7YHI0_MYTSE</name>
<organism evidence="2 3">
    <name type="scientific">Mythimna separata</name>
    <name type="common">Oriental armyworm</name>
    <name type="synonym">Pseudaletia separata</name>
    <dbReference type="NCBI Taxonomy" id="271217"/>
    <lineage>
        <taxon>Eukaryota</taxon>
        <taxon>Metazoa</taxon>
        <taxon>Ecdysozoa</taxon>
        <taxon>Arthropoda</taxon>
        <taxon>Hexapoda</taxon>
        <taxon>Insecta</taxon>
        <taxon>Pterygota</taxon>
        <taxon>Neoptera</taxon>
        <taxon>Endopterygota</taxon>
        <taxon>Lepidoptera</taxon>
        <taxon>Glossata</taxon>
        <taxon>Ditrysia</taxon>
        <taxon>Noctuoidea</taxon>
        <taxon>Noctuidae</taxon>
        <taxon>Noctuinae</taxon>
        <taxon>Hadenini</taxon>
        <taxon>Mythimna</taxon>
    </lineage>
</organism>
<sequence>MFWGGIMIDTKTDIVFITGANTSTRSRGLTAARYVEGILEDHVRPLASLLGEDFILMHDNARPHVARTVRDYMGDVGITAMEWPARSPDINPIEHVWDELKRRVRAKKPAPMCLQDLQNAIEEQWNSIPQEFLEKLIRSMKNRLRAVIRARGGNTPY</sequence>
<gene>
    <name evidence="2" type="ORF">PYW07_003109</name>
</gene>
<evidence type="ECO:0000313" key="3">
    <source>
        <dbReference type="Proteomes" id="UP001231518"/>
    </source>
</evidence>
<dbReference type="AlphaFoldDB" id="A0AAD7YHI0"/>
<dbReference type="InterPro" id="IPR036397">
    <property type="entry name" value="RNaseH_sf"/>
</dbReference>
<proteinExistence type="predicted"/>
<reference evidence="2" key="1">
    <citation type="submission" date="2023-03" db="EMBL/GenBank/DDBJ databases">
        <title>Chromosome-level genomes of two armyworms, Mythimna separata and Mythimna loreyi, provide insights into the biosynthesis and reception of sex pheromones.</title>
        <authorList>
            <person name="Zhao H."/>
        </authorList>
    </citation>
    <scope>NUCLEOTIDE SEQUENCE</scope>
    <source>
        <strain evidence="2">BeijingLab</strain>
        <tissue evidence="2">Pupa</tissue>
    </source>
</reference>
<dbReference type="InterPro" id="IPR038717">
    <property type="entry name" value="Tc1-like_DDE_dom"/>
</dbReference>
<protein>
    <recommendedName>
        <fullName evidence="1">Tc1-like transposase DDE domain-containing protein</fullName>
    </recommendedName>
</protein>
<feature type="domain" description="Tc1-like transposase DDE" evidence="1">
    <location>
        <begin position="8"/>
        <end position="108"/>
    </location>
</feature>
<dbReference type="Pfam" id="PF13358">
    <property type="entry name" value="DDE_3"/>
    <property type="match status" value="1"/>
</dbReference>
<dbReference type="PANTHER" id="PTHR47326:SF1">
    <property type="entry name" value="HTH PSQ-TYPE DOMAIN-CONTAINING PROTEIN"/>
    <property type="match status" value="1"/>
</dbReference>
<dbReference type="EMBL" id="JARGEI010000017">
    <property type="protein sequence ID" value="KAJ8716482.1"/>
    <property type="molecule type" value="Genomic_DNA"/>
</dbReference>
<dbReference type="Gene3D" id="3.30.420.10">
    <property type="entry name" value="Ribonuclease H-like superfamily/Ribonuclease H"/>
    <property type="match status" value="1"/>
</dbReference>
<dbReference type="GO" id="GO:0003676">
    <property type="term" value="F:nucleic acid binding"/>
    <property type="evidence" value="ECO:0007669"/>
    <property type="project" value="InterPro"/>
</dbReference>
<comment type="caution">
    <text evidence="2">The sequence shown here is derived from an EMBL/GenBank/DDBJ whole genome shotgun (WGS) entry which is preliminary data.</text>
</comment>
<evidence type="ECO:0000259" key="1">
    <source>
        <dbReference type="Pfam" id="PF13358"/>
    </source>
</evidence>
<accession>A0AAD7YHI0</accession>